<reference evidence="3" key="1">
    <citation type="submission" date="2021-01" db="UniProtKB">
        <authorList>
            <consortium name="EnsemblMetazoa"/>
        </authorList>
    </citation>
    <scope>IDENTIFICATION</scope>
</reference>
<evidence type="ECO:0000256" key="1">
    <source>
        <dbReference type="PROSITE-ProRule" id="PRU00023"/>
    </source>
</evidence>
<dbReference type="PROSITE" id="PS50088">
    <property type="entry name" value="ANK_REPEAT"/>
    <property type="match status" value="1"/>
</dbReference>
<proteinExistence type="predicted"/>
<keyword evidence="1" id="KW-0040">ANK repeat</keyword>
<evidence type="ECO:0000256" key="2">
    <source>
        <dbReference type="SAM" id="MobiDB-lite"/>
    </source>
</evidence>
<dbReference type="Gene3D" id="1.25.40.20">
    <property type="entry name" value="Ankyrin repeat-containing domain"/>
    <property type="match status" value="1"/>
</dbReference>
<accession>A0A7M5UMN2</accession>
<dbReference type="InterPro" id="IPR002110">
    <property type="entry name" value="Ankyrin_rpt"/>
</dbReference>
<dbReference type="EnsemblMetazoa" id="CLYHEMT001345.1">
    <property type="protein sequence ID" value="CLYHEMP001345.1"/>
    <property type="gene ID" value="CLYHEMG001345"/>
</dbReference>
<dbReference type="SUPFAM" id="SSF48403">
    <property type="entry name" value="Ankyrin repeat"/>
    <property type="match status" value="1"/>
</dbReference>
<dbReference type="InterPro" id="IPR036770">
    <property type="entry name" value="Ankyrin_rpt-contain_sf"/>
</dbReference>
<feature type="compositionally biased region" description="Polar residues" evidence="2">
    <location>
        <begin position="846"/>
        <end position="864"/>
    </location>
</feature>
<sequence length="1349" mass="154884">MGNSTSKVVVDNCNYLIATLSIDIHVKEALLESCRDTTFVKVSLPADGVDLFNFFNDPQRKKKLDFLLKQKSIYQDQYDLLLPQNCLADSKNWDVTIITRVAGEFLFLPNSSKAIIKDAQKSRNGIKHGNPEEFKQQQTFDDTMDDIENLLIKLNYVKMNDFHNLRNKTVEIDLKTLTNYHQTLMTNMQNHLINEQTKASKDILKQVIDYINVKREPSQTVHPSKILRVEKITPKEVAFTAEETSIIYTVQCWKIKNETKMIEPVKNVTSTNINQKAWIQCEVDIKSGYTYEFVFNTDRADDSKIIVQLPRNHHHTSRKGETLVYAHNCGRPSNIHAFEVSDENGITDDDTCIPISTGPSVANTVKEFNQRVMQYYKDHIGVKTFPPSYYVRNVNMKEVIASLEEHSSLLGGKILVVYNPISHLRILGLNDEKIESVLHFSECPDYYDNTIVCIYPNHGLLFVFVVSENEKHIDKDLAKVNAVLKTWCYVHRQILENEQFTIVGVLVLPASSNLNKMKQHPCLNLNTKSQDFVISFDENFGQWLTNFLKLIRDNRKLSSPSTPGIMEIIAGNMMASMAQTKIYLPRVSGNDTVNVKTILLTEPQISCIDSQSNWKMIQASYGAGKSITLHEIARKLLKMSNQDLIINVTFDPFSALDKKVDHSFNELCKQEKLTQKRENLISLSLSEAVGERRNVTDFYNCSSLPSKNIADVMLLLKNKHKHRKIHFLFDEVPQELFTKTYSETLRGRLESEFRESVVVIALQSVQKSRKLTEEGKVTNSQEIDLKSSSMELFKLPTTIRMSSSLHELKEVLEGEIESSPCSLNLEVRSKGNALLTKDESNKAIIQETQPNGDRPGGSQSTTKVEFQVNEQKEDREESESFDPTKLRDPENVFKSQPRTNKNEEVVKELSTTYTYMKGKCGHSFASFLKPRIFHFTKAFTPLFAWFLPILASILQFCLNERKEDEVVVLCEDICQVQMVQYALERIHKHPIAYAPYLTGEYPQDIHKMKEKFVKNLDEMETVLISDYRSVRGLEMAHTIIFVDPENEANAHFLIEAITRTITNLDVISTKPFPQNPSTSIERAFQKYVDGTLVVKTHVESSKDAEDLLKIQFHYNEKDGSKQTKIVSQKLTDFRFDVSKSLDEINKYEELWQNYFRMAMTLSSPISPLGTNKWDGKTMESVTLNDGTTLSFTDVWRILKEENFAKFEEIFQQKPNIVNSLRGSLGVTLLMMAVGVDRFDVFVHLMDYPQDFSIVDNDGLNILHHVGRRGKVRYLEKFDQQTIEKLINGRDRWNRTPLHFAAFNNKHDVIRWLLAKGANHELKDDDGQRPDEQSNCDGVTKEIFRSFRSS</sequence>
<dbReference type="Pfam" id="PF12796">
    <property type="entry name" value="Ank_2"/>
    <property type="match status" value="1"/>
</dbReference>
<dbReference type="OrthoDB" id="73680at2759"/>
<evidence type="ECO:0000313" key="4">
    <source>
        <dbReference type="Proteomes" id="UP000594262"/>
    </source>
</evidence>
<keyword evidence="4" id="KW-1185">Reference proteome</keyword>
<dbReference type="SMART" id="SM00248">
    <property type="entry name" value="ANK"/>
    <property type="match status" value="2"/>
</dbReference>
<feature type="compositionally biased region" description="Basic and acidic residues" evidence="2">
    <location>
        <begin position="882"/>
        <end position="891"/>
    </location>
</feature>
<dbReference type="PROSITE" id="PS50297">
    <property type="entry name" value="ANK_REP_REGION"/>
    <property type="match status" value="1"/>
</dbReference>
<name>A0A7M5UMN2_9CNID</name>
<feature type="repeat" description="ANK" evidence="1">
    <location>
        <begin position="1292"/>
        <end position="1324"/>
    </location>
</feature>
<feature type="region of interest" description="Disordered" evidence="2">
    <location>
        <begin position="838"/>
        <end position="895"/>
    </location>
</feature>
<dbReference type="Proteomes" id="UP000594262">
    <property type="component" value="Unplaced"/>
</dbReference>
<organism evidence="3 4">
    <name type="scientific">Clytia hemisphaerica</name>
    <dbReference type="NCBI Taxonomy" id="252671"/>
    <lineage>
        <taxon>Eukaryota</taxon>
        <taxon>Metazoa</taxon>
        <taxon>Cnidaria</taxon>
        <taxon>Hydrozoa</taxon>
        <taxon>Hydroidolina</taxon>
        <taxon>Leptothecata</taxon>
        <taxon>Obeliida</taxon>
        <taxon>Clytiidae</taxon>
        <taxon>Clytia</taxon>
    </lineage>
</organism>
<evidence type="ECO:0000313" key="3">
    <source>
        <dbReference type="EnsemblMetazoa" id="CLYHEMP001345.1"/>
    </source>
</evidence>
<protein>
    <submittedName>
        <fullName evidence="3">Uncharacterized protein</fullName>
    </submittedName>
</protein>